<evidence type="ECO:0000313" key="8">
    <source>
        <dbReference type="Proteomes" id="UP000317977"/>
    </source>
</evidence>
<evidence type="ECO:0000256" key="2">
    <source>
        <dbReference type="ARBA" id="ARBA00022741"/>
    </source>
</evidence>
<evidence type="ECO:0000259" key="6">
    <source>
        <dbReference type="PROSITE" id="PS50011"/>
    </source>
</evidence>
<dbReference type="InterPro" id="IPR000719">
    <property type="entry name" value="Prot_kinase_dom"/>
</dbReference>
<keyword evidence="1 7" id="KW-0808">Transferase</keyword>
<reference evidence="7 8" key="1">
    <citation type="submission" date="2019-02" db="EMBL/GenBank/DDBJ databases">
        <title>Deep-cultivation of Planctomycetes and their phenomic and genomic characterization uncovers novel biology.</title>
        <authorList>
            <person name="Wiegand S."/>
            <person name="Jogler M."/>
            <person name="Boedeker C."/>
            <person name="Pinto D."/>
            <person name="Vollmers J."/>
            <person name="Rivas-Marin E."/>
            <person name="Kohn T."/>
            <person name="Peeters S.H."/>
            <person name="Heuer A."/>
            <person name="Rast P."/>
            <person name="Oberbeckmann S."/>
            <person name="Bunk B."/>
            <person name="Jeske O."/>
            <person name="Meyerdierks A."/>
            <person name="Storesund J.E."/>
            <person name="Kallscheuer N."/>
            <person name="Luecker S."/>
            <person name="Lage O.M."/>
            <person name="Pohl T."/>
            <person name="Merkel B.J."/>
            <person name="Hornburger P."/>
            <person name="Mueller R.-W."/>
            <person name="Bruemmer F."/>
            <person name="Labrenz M."/>
            <person name="Spormann A.M."/>
            <person name="Op Den Camp H."/>
            <person name="Overmann J."/>
            <person name="Amann R."/>
            <person name="Jetten M.S.M."/>
            <person name="Mascher T."/>
            <person name="Medema M.H."/>
            <person name="Devos D.P."/>
            <person name="Kaster A.-K."/>
            <person name="Ovreas L."/>
            <person name="Rohde M."/>
            <person name="Galperin M.Y."/>
            <person name="Jogler C."/>
        </authorList>
    </citation>
    <scope>NUCLEOTIDE SEQUENCE [LARGE SCALE GENOMIC DNA]</scope>
    <source>
        <strain evidence="7 8">Poly59</strain>
    </source>
</reference>
<dbReference type="PROSITE" id="PS50011">
    <property type="entry name" value="PROTEIN_KINASE_DOM"/>
    <property type="match status" value="1"/>
</dbReference>
<dbReference type="OrthoDB" id="6111975at2"/>
<dbReference type="RefSeq" id="WP_146532173.1">
    <property type="nucleotide sequence ID" value="NZ_SJPX01000001.1"/>
</dbReference>
<dbReference type="PANTHER" id="PTHR11042">
    <property type="entry name" value="EUKARYOTIC TRANSLATION INITIATION FACTOR 2-ALPHA KINASE EIF2-ALPHA KINASE -RELATED"/>
    <property type="match status" value="1"/>
</dbReference>
<dbReference type="Pfam" id="PF00069">
    <property type="entry name" value="Pkinase"/>
    <property type="match status" value="1"/>
</dbReference>
<dbReference type="InterPro" id="IPR008271">
    <property type="entry name" value="Ser/Thr_kinase_AS"/>
</dbReference>
<evidence type="ECO:0000256" key="4">
    <source>
        <dbReference type="ARBA" id="ARBA00022840"/>
    </source>
</evidence>
<dbReference type="SUPFAM" id="SSF56112">
    <property type="entry name" value="Protein kinase-like (PK-like)"/>
    <property type="match status" value="1"/>
</dbReference>
<dbReference type="EC" id="2.7.11.1" evidence="7"/>
<feature type="domain" description="Protein kinase" evidence="6">
    <location>
        <begin position="1"/>
        <end position="110"/>
    </location>
</feature>
<evidence type="ECO:0000256" key="1">
    <source>
        <dbReference type="ARBA" id="ARBA00022679"/>
    </source>
</evidence>
<keyword evidence="4" id="KW-0067">ATP-binding</keyword>
<dbReference type="GO" id="GO:0005524">
    <property type="term" value="F:ATP binding"/>
    <property type="evidence" value="ECO:0007669"/>
    <property type="project" value="UniProtKB-KW"/>
</dbReference>
<dbReference type="AlphaFoldDB" id="A0A5C6FCD6"/>
<dbReference type="InterPro" id="IPR011009">
    <property type="entry name" value="Kinase-like_dom_sf"/>
</dbReference>
<dbReference type="EMBL" id="SJPX01000001">
    <property type="protein sequence ID" value="TWU57241.1"/>
    <property type="molecule type" value="Genomic_DNA"/>
</dbReference>
<dbReference type="GO" id="GO:0004674">
    <property type="term" value="F:protein serine/threonine kinase activity"/>
    <property type="evidence" value="ECO:0007669"/>
    <property type="project" value="UniProtKB-EC"/>
</dbReference>
<dbReference type="GO" id="GO:0005737">
    <property type="term" value="C:cytoplasm"/>
    <property type="evidence" value="ECO:0007669"/>
    <property type="project" value="TreeGrafter"/>
</dbReference>
<proteinExistence type="inferred from homology"/>
<dbReference type="Proteomes" id="UP000317977">
    <property type="component" value="Unassembled WGS sequence"/>
</dbReference>
<comment type="caution">
    <text evidence="7">The sequence shown here is derived from an EMBL/GenBank/DDBJ whole genome shotgun (WGS) entry which is preliminary data.</text>
</comment>
<keyword evidence="8" id="KW-1185">Reference proteome</keyword>
<dbReference type="Gene3D" id="1.10.510.10">
    <property type="entry name" value="Transferase(Phosphotransferase) domain 1"/>
    <property type="match status" value="1"/>
</dbReference>
<evidence type="ECO:0000256" key="3">
    <source>
        <dbReference type="ARBA" id="ARBA00022777"/>
    </source>
</evidence>
<evidence type="ECO:0000256" key="5">
    <source>
        <dbReference type="ARBA" id="ARBA00037982"/>
    </source>
</evidence>
<name>A0A5C6FCD6_9BACT</name>
<sequence>MKLIEGESLSEVGDNIGQDQSRIIEMVAKTASAVHHAHQRGILHRDLKPANVLIDADGDPVVTDFGLARSTEHDHGITQTGAVMGTPGFMSLEQATGGSVTTATDNGHGS</sequence>
<dbReference type="InterPro" id="IPR050339">
    <property type="entry name" value="CC_SR_Kinase"/>
</dbReference>
<comment type="similarity">
    <text evidence="5">Belongs to the protein kinase superfamily. Ser/Thr protein kinase family. GCN2 subfamily.</text>
</comment>
<accession>A0A5C6FCD6</accession>
<keyword evidence="3 7" id="KW-0418">Kinase</keyword>
<organism evidence="7 8">
    <name type="scientific">Rubripirellula reticaptiva</name>
    <dbReference type="NCBI Taxonomy" id="2528013"/>
    <lineage>
        <taxon>Bacteria</taxon>
        <taxon>Pseudomonadati</taxon>
        <taxon>Planctomycetota</taxon>
        <taxon>Planctomycetia</taxon>
        <taxon>Pirellulales</taxon>
        <taxon>Pirellulaceae</taxon>
        <taxon>Rubripirellula</taxon>
    </lineage>
</organism>
<dbReference type="PROSITE" id="PS00108">
    <property type="entry name" value="PROTEIN_KINASE_ST"/>
    <property type="match status" value="1"/>
</dbReference>
<evidence type="ECO:0000313" key="7">
    <source>
        <dbReference type="EMBL" id="TWU57241.1"/>
    </source>
</evidence>
<protein>
    <submittedName>
        <fullName evidence="7">Serine/threonine-protein kinase PknB</fullName>
        <ecNumber evidence="7">2.7.11.1</ecNumber>
    </submittedName>
</protein>
<gene>
    <name evidence="7" type="primary">pknB_1</name>
    <name evidence="7" type="ORF">Poly59_01480</name>
</gene>
<keyword evidence="2" id="KW-0547">Nucleotide-binding</keyword>